<protein>
    <submittedName>
        <fullName evidence="3">CRISPR-associated protein Csx14</fullName>
    </submittedName>
</protein>
<dbReference type="AlphaFoldDB" id="A0A7C4E2Q6"/>
<dbReference type="EMBL" id="DRXG01000105">
    <property type="protein sequence ID" value="HHN52610.1"/>
    <property type="molecule type" value="Genomic_DNA"/>
</dbReference>
<evidence type="ECO:0000259" key="1">
    <source>
        <dbReference type="Pfam" id="PF09623"/>
    </source>
</evidence>
<gene>
    <name evidence="4" type="ORF">ENM30_04775</name>
    <name evidence="3" type="ORF">ENT82_08165</name>
    <name evidence="2" type="ORF">ENU43_04485</name>
</gene>
<dbReference type="InterPro" id="IPR019848">
    <property type="entry name" value="CRISPR-assoc_prot_Csx14"/>
</dbReference>
<evidence type="ECO:0000313" key="3">
    <source>
        <dbReference type="EMBL" id="HGN91077.1"/>
    </source>
</evidence>
<dbReference type="EMBL" id="DTCM01000060">
    <property type="protein sequence ID" value="HGL40905.1"/>
    <property type="molecule type" value="Genomic_DNA"/>
</dbReference>
<organism evidence="3">
    <name type="scientific">Caldiarchaeum subterraneum</name>
    <dbReference type="NCBI Taxonomy" id="311458"/>
    <lineage>
        <taxon>Archaea</taxon>
        <taxon>Nitrososphaerota</taxon>
        <taxon>Candidatus Caldarchaeales</taxon>
        <taxon>Candidatus Caldarchaeaceae</taxon>
        <taxon>Candidatus Caldarchaeum</taxon>
    </lineage>
</organism>
<comment type="caution">
    <text evidence="3">The sequence shown here is derived from an EMBL/GenBank/DDBJ whole genome shotgun (WGS) entry which is preliminary data.</text>
</comment>
<dbReference type="EMBL" id="DTAD01000088">
    <property type="protein sequence ID" value="HGN91077.1"/>
    <property type="molecule type" value="Genomic_DNA"/>
</dbReference>
<reference evidence="3" key="1">
    <citation type="journal article" date="2020" name="mSystems">
        <title>Genome- and Community-Level Interaction Insights into Carbon Utilization and Element Cycling Functions of Hydrothermarchaeota in Hydrothermal Sediment.</title>
        <authorList>
            <person name="Zhou Z."/>
            <person name="Liu Y."/>
            <person name="Xu W."/>
            <person name="Pan J."/>
            <person name="Luo Z.H."/>
            <person name="Li M."/>
        </authorList>
    </citation>
    <scope>NUCLEOTIDE SEQUENCE [LARGE SCALE GENOMIC DNA]</scope>
    <source>
        <strain evidence="4">SpSt-1073</strain>
        <strain evidence="3">SpSt-613</strain>
        <strain evidence="2">SpSt-669</strain>
    </source>
</reference>
<dbReference type="Pfam" id="PF09623">
    <property type="entry name" value="Cas_NE0113"/>
    <property type="match status" value="1"/>
</dbReference>
<dbReference type="InterPro" id="IPR019092">
    <property type="entry name" value="SSO2081-like_dom"/>
</dbReference>
<evidence type="ECO:0000313" key="2">
    <source>
        <dbReference type="EMBL" id="HGL40905.1"/>
    </source>
</evidence>
<evidence type="ECO:0000313" key="4">
    <source>
        <dbReference type="EMBL" id="HHN52610.1"/>
    </source>
</evidence>
<name>A0A7C4E2Q6_CALS0</name>
<dbReference type="NCBIfam" id="TIGR03642">
    <property type="entry name" value="cas_csx14"/>
    <property type="match status" value="1"/>
</dbReference>
<feature type="domain" description="CRISPR system ring nuclease SSO2081-like" evidence="1">
    <location>
        <begin position="20"/>
        <end position="200"/>
    </location>
</feature>
<proteinExistence type="predicted"/>
<accession>A0A7C4E2Q6</accession>
<sequence>MERNLLKMVKISLVCTLGVSPPVVTEFVRYMVDGEGLPVSDVTVVATDNPVVLSGLVLVKAALASRFPKIRFHEKILPFDDVRSLEETYMFINEMGRLLADQRRLHHVDAVHLSLAGGRKDMGITAALLASYFGVNGVYHVIMPEVQIVNEKLEALRREIENLASSGDPLSYYNRLKEEFDPVMYPPLGEYTVIKIPVIPYPLTMLRRIRRILTGEKLEKRAANLPDDVLIGLQASGLIRITSKGTVYATDLGRKVYDLLNWLEP</sequence>